<reference evidence="4 5" key="1">
    <citation type="submission" date="2023-01" db="EMBL/GenBank/DDBJ databases">
        <title>Analysis of 21 Apiospora genomes using comparative genomics revels a genus with tremendous synthesis potential of carbohydrate active enzymes and secondary metabolites.</title>
        <authorList>
            <person name="Sorensen T."/>
        </authorList>
    </citation>
    <scope>NUCLEOTIDE SEQUENCE [LARGE SCALE GENOMIC DNA]</scope>
    <source>
        <strain evidence="4 5">CBS 135458</strain>
    </source>
</reference>
<proteinExistence type="predicted"/>
<comment type="caution">
    <text evidence="4">The sequence shown here is derived from an EMBL/GenBank/DDBJ whole genome shotgun (WGS) entry which is preliminary data.</text>
</comment>
<evidence type="ECO:0000259" key="3">
    <source>
        <dbReference type="Pfam" id="PF23232"/>
    </source>
</evidence>
<evidence type="ECO:0000313" key="4">
    <source>
        <dbReference type="EMBL" id="KAK8054514.1"/>
    </source>
</evidence>
<accession>A0ABR1U998</accession>
<dbReference type="GeneID" id="92094053"/>
<organism evidence="4 5">
    <name type="scientific">Apiospora phragmitis</name>
    <dbReference type="NCBI Taxonomy" id="2905665"/>
    <lineage>
        <taxon>Eukaryota</taxon>
        <taxon>Fungi</taxon>
        <taxon>Dikarya</taxon>
        <taxon>Ascomycota</taxon>
        <taxon>Pezizomycotina</taxon>
        <taxon>Sordariomycetes</taxon>
        <taxon>Xylariomycetidae</taxon>
        <taxon>Amphisphaeriales</taxon>
        <taxon>Apiosporaceae</taxon>
        <taxon>Apiospora</taxon>
    </lineage>
</organism>
<keyword evidence="5" id="KW-1185">Reference proteome</keyword>
<evidence type="ECO:0000313" key="5">
    <source>
        <dbReference type="Proteomes" id="UP001480595"/>
    </source>
</evidence>
<dbReference type="EMBL" id="JAQQWL010000010">
    <property type="protein sequence ID" value="KAK8054514.1"/>
    <property type="molecule type" value="Genomic_DNA"/>
</dbReference>
<evidence type="ECO:0000259" key="2">
    <source>
        <dbReference type="Pfam" id="PF00004"/>
    </source>
</evidence>
<dbReference type="Proteomes" id="UP001480595">
    <property type="component" value="Unassembled WGS sequence"/>
</dbReference>
<dbReference type="Gene3D" id="3.40.50.300">
    <property type="entry name" value="P-loop containing nucleotide triphosphate hydrolases"/>
    <property type="match status" value="1"/>
</dbReference>
<feature type="domain" description="AAA+ ATPase lid" evidence="3">
    <location>
        <begin position="190"/>
        <end position="264"/>
    </location>
</feature>
<dbReference type="InterPro" id="IPR027417">
    <property type="entry name" value="P-loop_NTPase"/>
</dbReference>
<feature type="domain" description="ATPase AAA-type core" evidence="2">
    <location>
        <begin position="147"/>
        <end position="187"/>
    </location>
</feature>
<gene>
    <name evidence="4" type="ORF">PG994_009581</name>
</gene>
<dbReference type="PANTHER" id="PTHR46411:SF2">
    <property type="entry name" value="AAA+ ATPASE DOMAIN-CONTAINING PROTEIN"/>
    <property type="match status" value="1"/>
</dbReference>
<dbReference type="Pfam" id="PF23232">
    <property type="entry name" value="AAA_lid_13"/>
    <property type="match status" value="1"/>
</dbReference>
<evidence type="ECO:0000256" key="1">
    <source>
        <dbReference type="SAM" id="MobiDB-lite"/>
    </source>
</evidence>
<dbReference type="RefSeq" id="XP_066713160.1">
    <property type="nucleotide sequence ID" value="XM_066860990.1"/>
</dbReference>
<dbReference type="SUPFAM" id="SSF52540">
    <property type="entry name" value="P-loop containing nucleoside triphosphate hydrolases"/>
    <property type="match status" value="1"/>
</dbReference>
<protein>
    <recommendedName>
        <fullName evidence="6">ATPase AAA-type core domain-containing protein</fullName>
    </recommendedName>
</protein>
<dbReference type="Pfam" id="PF00004">
    <property type="entry name" value="AAA"/>
    <property type="match status" value="1"/>
</dbReference>
<evidence type="ECO:0008006" key="6">
    <source>
        <dbReference type="Google" id="ProtNLM"/>
    </source>
</evidence>
<feature type="region of interest" description="Disordered" evidence="1">
    <location>
        <begin position="418"/>
        <end position="463"/>
    </location>
</feature>
<dbReference type="InterPro" id="IPR056599">
    <property type="entry name" value="AAA_lid_fung"/>
</dbReference>
<name>A0ABR1U998_9PEZI</name>
<dbReference type="PANTHER" id="PTHR46411">
    <property type="entry name" value="FAMILY ATPASE, PUTATIVE-RELATED"/>
    <property type="match status" value="1"/>
</dbReference>
<feature type="compositionally biased region" description="Gly residues" evidence="1">
    <location>
        <begin position="448"/>
        <end position="463"/>
    </location>
</feature>
<sequence>MLALGIRKPPQGEYIDEEQTNIFIRTMAPKTPFESPSLILSPRPLEEIVPGTEDEPNDEEFLVMTSRAFGFVLRTRKWAKLDLTYLRYGNKEARDSTLSAFDRLELPDGHRQMVRSLVTQHFRGKRASNKKDARTDIIRGKGKGLIMLLHGAPGVGKTTTAEDMAELFQKPLFHITCGKSTERTLLALFHETNGFRWNGRQIRNACQTALALAEYDAHGGTVFEDDESETYDNSTIVELQLRHFRLVQKAYLDFDRYLGDIRGTQGDRRAVDHGLCAKTPMPYQTTEPSYSSTMGNSAGLNVNRYQPRPLTPRSQGVDSTHRPVSQGELSGGIGSAYWWARPPRWASQSTGSMRHRKARTTDQAILTADKQIRRAKPTRTRELNQDRWSRDSIKHPAKKTLAVPGQWPWARIESRVPARPGAAARHGDGSQISTSSADFAGQNQPPYGGQGGAPGVAGTGQGA</sequence>
<dbReference type="InterPro" id="IPR003959">
    <property type="entry name" value="ATPase_AAA_core"/>
</dbReference>